<evidence type="ECO:0000313" key="3">
    <source>
        <dbReference type="Proteomes" id="UP001236663"/>
    </source>
</evidence>
<feature type="signal peptide" evidence="1">
    <location>
        <begin position="1"/>
        <end position="18"/>
    </location>
</feature>
<proteinExistence type="predicted"/>
<dbReference type="EMBL" id="JAUFQS010000004">
    <property type="protein sequence ID" value="MDN3687216.1"/>
    <property type="molecule type" value="Genomic_DNA"/>
</dbReference>
<gene>
    <name evidence="2" type="ORF">QWZ15_05200</name>
</gene>
<organism evidence="2 3">
    <name type="scientific">Cyclobacterium jeungdonense</name>
    <dbReference type="NCBI Taxonomy" id="708087"/>
    <lineage>
        <taxon>Bacteria</taxon>
        <taxon>Pseudomonadati</taxon>
        <taxon>Bacteroidota</taxon>
        <taxon>Cytophagia</taxon>
        <taxon>Cytophagales</taxon>
        <taxon>Cyclobacteriaceae</taxon>
        <taxon>Cyclobacterium</taxon>
    </lineage>
</organism>
<dbReference type="Proteomes" id="UP001236663">
    <property type="component" value="Unassembled WGS sequence"/>
</dbReference>
<comment type="caution">
    <text evidence="2">The sequence shown here is derived from an EMBL/GenBank/DDBJ whole genome shotgun (WGS) entry which is preliminary data.</text>
</comment>
<sequence>MRWFYLWLGLFCIPGLLAAGSGESPALITANSSEEKEQPLVKAWVAESGPFATLYQKLEKDFDRFGNSERMIRSIFYRSHQHLFHKYRQFTLDQDALTEGLYDCVSGSLILAALLDHFGFSFEVIETSYHVFLQVVVEENQLFLEVTDPQGGFITDPDRKKQYISGYFGELGDRVLWEGEKAEESFASPEIYQKINFQNLLGLQYFNQAIRYFNEGNPLAAYQFSVTALKYHDSERIRDFSHFLKQELVLANI</sequence>
<reference evidence="3" key="1">
    <citation type="journal article" date="2019" name="Int. J. Syst. Evol. Microbiol.">
        <title>The Global Catalogue of Microorganisms (GCM) 10K type strain sequencing project: providing services to taxonomists for standard genome sequencing and annotation.</title>
        <authorList>
            <consortium name="The Broad Institute Genomics Platform"/>
            <consortium name="The Broad Institute Genome Sequencing Center for Infectious Disease"/>
            <person name="Wu L."/>
            <person name="Ma J."/>
        </authorList>
    </citation>
    <scope>NUCLEOTIDE SEQUENCE [LARGE SCALE GENOMIC DNA]</scope>
    <source>
        <strain evidence="3">CECT 7706</strain>
    </source>
</reference>
<keyword evidence="1" id="KW-0732">Signal</keyword>
<keyword evidence="3" id="KW-1185">Reference proteome</keyword>
<name>A0ABT8C4I1_9BACT</name>
<evidence type="ECO:0008006" key="4">
    <source>
        <dbReference type="Google" id="ProtNLM"/>
    </source>
</evidence>
<evidence type="ECO:0000313" key="2">
    <source>
        <dbReference type="EMBL" id="MDN3687216.1"/>
    </source>
</evidence>
<evidence type="ECO:0000256" key="1">
    <source>
        <dbReference type="SAM" id="SignalP"/>
    </source>
</evidence>
<protein>
    <recommendedName>
        <fullName evidence="4">Protein SirB1 N-terminal domain-containing protein</fullName>
    </recommendedName>
</protein>
<accession>A0ABT8C4I1</accession>
<dbReference type="RefSeq" id="WP_163384100.1">
    <property type="nucleotide sequence ID" value="NZ_JAUFQS010000004.1"/>
</dbReference>
<feature type="chain" id="PRO_5046823584" description="Protein SirB1 N-terminal domain-containing protein" evidence="1">
    <location>
        <begin position="19"/>
        <end position="253"/>
    </location>
</feature>